<evidence type="ECO:0000313" key="3">
    <source>
        <dbReference type="Proteomes" id="UP000294593"/>
    </source>
</evidence>
<dbReference type="GO" id="GO:0005524">
    <property type="term" value="F:ATP binding"/>
    <property type="evidence" value="ECO:0007669"/>
    <property type="project" value="InterPro"/>
</dbReference>
<dbReference type="SUPFAM" id="SSF52540">
    <property type="entry name" value="P-loop containing nucleoside triphosphate hydrolases"/>
    <property type="match status" value="1"/>
</dbReference>
<dbReference type="InterPro" id="IPR027417">
    <property type="entry name" value="P-loop_NTPase"/>
</dbReference>
<gene>
    <name evidence="2" type="ORF">EV672_104159</name>
</gene>
<dbReference type="RefSeq" id="WP_133608525.1">
    <property type="nucleotide sequence ID" value="NZ_SNXW01000004.1"/>
</dbReference>
<dbReference type="GO" id="GO:0016887">
    <property type="term" value="F:ATP hydrolysis activity"/>
    <property type="evidence" value="ECO:0007669"/>
    <property type="project" value="InterPro"/>
</dbReference>
<dbReference type="EMBL" id="SNXW01000004">
    <property type="protein sequence ID" value="TDP83778.1"/>
    <property type="molecule type" value="Genomic_DNA"/>
</dbReference>
<proteinExistence type="predicted"/>
<evidence type="ECO:0000259" key="1">
    <source>
        <dbReference type="Pfam" id="PF13304"/>
    </source>
</evidence>
<comment type="caution">
    <text evidence="2">The sequence shown here is derived from an EMBL/GenBank/DDBJ whole genome shotgun (WGS) entry which is preliminary data.</text>
</comment>
<dbReference type="GO" id="GO:0006302">
    <property type="term" value="P:double-strand break repair"/>
    <property type="evidence" value="ECO:0007669"/>
    <property type="project" value="TreeGrafter"/>
</dbReference>
<sequence length="385" mass="42859">MIKSIRIRNFKSLGDVELQLAKFTCLIGMNGAGKSSVLQAVDFISQLMIGRVEDWLEARGWSAADLNCKVRKESNVTVGVHFETSTGKSLKWLGAFNRSMLHCTAELIEQGTEKVFRVGNQKYTVGDKPAQEIAFTYQGSLLSALKDSELTPELLEFRNALQGIKSLELLSPQLLRKRARSTEKSIGSGGEKLSAYLDTLPQTAKASLIEQLQRFYPNLVDFKVSSLRSGWKKLTVLEQFSQQMLETDAAHLNDGLLRILAVLTQAASDQSLILLDEIENGINQEVIETLVDTLVASPHQLLVTTHSPLILNYLDDDVARGAVQFIYKAPLGETRVRPFFKIPRINDKLRTMGPGDAFVDTDLKQLTKECLKLDFEDGIITVDDL</sequence>
<protein>
    <submittedName>
        <fullName evidence="2">Putative ATPase</fullName>
    </submittedName>
</protein>
<feature type="domain" description="ATPase AAA-type core" evidence="1">
    <location>
        <begin position="23"/>
        <end position="312"/>
    </location>
</feature>
<dbReference type="InterPro" id="IPR014555">
    <property type="entry name" value="RecF-like"/>
</dbReference>
<dbReference type="Proteomes" id="UP000294593">
    <property type="component" value="Unassembled WGS sequence"/>
</dbReference>
<dbReference type="Pfam" id="PF13304">
    <property type="entry name" value="AAA_21"/>
    <property type="match status" value="1"/>
</dbReference>
<dbReference type="PANTHER" id="PTHR32182:SF22">
    <property type="entry name" value="ATP-DEPENDENT ENDONUCLEASE, OLD FAMILY-RELATED"/>
    <property type="match status" value="1"/>
</dbReference>
<dbReference type="OrthoDB" id="104167at2"/>
<dbReference type="AlphaFoldDB" id="A0A4V3CVT7"/>
<evidence type="ECO:0000313" key="2">
    <source>
        <dbReference type="EMBL" id="TDP83778.1"/>
    </source>
</evidence>
<accession>A0A4V3CVT7</accession>
<dbReference type="InterPro" id="IPR003959">
    <property type="entry name" value="ATPase_AAA_core"/>
</dbReference>
<dbReference type="PANTHER" id="PTHR32182">
    <property type="entry name" value="DNA REPLICATION AND REPAIR PROTEIN RECF"/>
    <property type="match status" value="1"/>
</dbReference>
<keyword evidence="3" id="KW-1185">Reference proteome</keyword>
<dbReference type="Gene3D" id="3.40.50.300">
    <property type="entry name" value="P-loop containing nucleotide triphosphate hydrolases"/>
    <property type="match status" value="1"/>
</dbReference>
<dbReference type="PIRSF" id="PIRSF029347">
    <property type="entry name" value="RecF"/>
    <property type="match status" value="1"/>
</dbReference>
<name>A0A4V3CVT7_9BURK</name>
<reference evidence="2 3" key="1">
    <citation type="submission" date="2019-03" db="EMBL/GenBank/DDBJ databases">
        <title>Genomic Encyclopedia of Type Strains, Phase IV (KMG-IV): sequencing the most valuable type-strain genomes for metagenomic binning, comparative biology and taxonomic classification.</title>
        <authorList>
            <person name="Goeker M."/>
        </authorList>
    </citation>
    <scope>NUCLEOTIDE SEQUENCE [LARGE SCALE GENOMIC DNA]</scope>
    <source>
        <strain evidence="2 3">DSM 11901</strain>
    </source>
</reference>
<organism evidence="2 3">
    <name type="scientific">Aquabacterium commune</name>
    <dbReference type="NCBI Taxonomy" id="70586"/>
    <lineage>
        <taxon>Bacteria</taxon>
        <taxon>Pseudomonadati</taxon>
        <taxon>Pseudomonadota</taxon>
        <taxon>Betaproteobacteria</taxon>
        <taxon>Burkholderiales</taxon>
        <taxon>Aquabacterium</taxon>
    </lineage>
</organism>
<dbReference type="GO" id="GO:0000731">
    <property type="term" value="P:DNA synthesis involved in DNA repair"/>
    <property type="evidence" value="ECO:0007669"/>
    <property type="project" value="TreeGrafter"/>
</dbReference>